<name>A0A1D7UCF4_9HYPH</name>
<accession>A0A1D7UCF4</accession>
<keyword evidence="3" id="KW-0614">Plasmid</keyword>
<dbReference type="InterPro" id="IPR014729">
    <property type="entry name" value="Rossmann-like_a/b/a_fold"/>
</dbReference>
<dbReference type="KEGG" id="bvv:BHK69_30395"/>
<dbReference type="AlphaFoldDB" id="A0A1D7UCF4"/>
<dbReference type="OrthoDB" id="5564966at2"/>
<evidence type="ECO:0000313" key="4">
    <source>
        <dbReference type="Proteomes" id="UP000094969"/>
    </source>
</evidence>
<dbReference type="PANTHER" id="PTHR46268:SF6">
    <property type="entry name" value="UNIVERSAL STRESS PROTEIN UP12"/>
    <property type="match status" value="1"/>
</dbReference>
<dbReference type="PANTHER" id="PTHR46268">
    <property type="entry name" value="STRESS RESPONSE PROTEIN NHAX"/>
    <property type="match status" value="1"/>
</dbReference>
<geneLocation type="plasmid" evidence="3 4">
    <name>unnamed1</name>
</geneLocation>
<reference evidence="3 4" key="1">
    <citation type="journal article" date="2015" name="Antonie Van Leeuwenhoek">
        <title>Bosea vaviloviae sp. nov., a new species of slow-growing rhizobia isolated from nodules of the relict species Vavilovia formosa (Stev.) Fed.</title>
        <authorList>
            <person name="Safronova V.I."/>
            <person name="Kuznetsova I.G."/>
            <person name="Sazanova A.L."/>
            <person name="Kimeklis A.K."/>
            <person name="Belimov A.A."/>
            <person name="Andronov E.E."/>
            <person name="Pinaev A.G."/>
            <person name="Chizhevskaya E.P."/>
            <person name="Pukhaev A.R."/>
            <person name="Popov K.P."/>
            <person name="Willems A."/>
            <person name="Tikhonovich I.A."/>
        </authorList>
    </citation>
    <scope>NUCLEOTIDE SEQUENCE [LARGE SCALE GENOMIC DNA]</scope>
    <source>
        <strain evidence="3 4">Vaf18</strain>
        <plasmid evidence="3">unnamed1</plasmid>
    </source>
</reference>
<dbReference type="RefSeq" id="WP_069694207.1">
    <property type="nucleotide sequence ID" value="NZ_CP017148.1"/>
</dbReference>
<protein>
    <recommendedName>
        <fullName evidence="2">UspA domain-containing protein</fullName>
    </recommendedName>
</protein>
<dbReference type="CDD" id="cd00293">
    <property type="entry name" value="USP-like"/>
    <property type="match status" value="1"/>
</dbReference>
<evidence type="ECO:0000313" key="3">
    <source>
        <dbReference type="EMBL" id="AOO85024.1"/>
    </source>
</evidence>
<gene>
    <name evidence="3" type="ORF">BHK69_30395</name>
</gene>
<evidence type="ECO:0000259" key="2">
    <source>
        <dbReference type="Pfam" id="PF00582"/>
    </source>
</evidence>
<dbReference type="Proteomes" id="UP000094969">
    <property type="component" value="Plasmid unnamed1"/>
</dbReference>
<keyword evidence="4" id="KW-1185">Reference proteome</keyword>
<dbReference type="InterPro" id="IPR006015">
    <property type="entry name" value="Universal_stress_UspA"/>
</dbReference>
<comment type="similarity">
    <text evidence="1">Belongs to the universal stress protein A family.</text>
</comment>
<dbReference type="EMBL" id="CP017148">
    <property type="protein sequence ID" value="AOO85024.1"/>
    <property type="molecule type" value="Genomic_DNA"/>
</dbReference>
<organism evidence="3 4">
    <name type="scientific">Bosea vaviloviae</name>
    <dbReference type="NCBI Taxonomy" id="1526658"/>
    <lineage>
        <taxon>Bacteria</taxon>
        <taxon>Pseudomonadati</taxon>
        <taxon>Pseudomonadota</taxon>
        <taxon>Alphaproteobacteria</taxon>
        <taxon>Hyphomicrobiales</taxon>
        <taxon>Boseaceae</taxon>
        <taxon>Bosea</taxon>
    </lineage>
</organism>
<proteinExistence type="inferred from homology"/>
<evidence type="ECO:0000256" key="1">
    <source>
        <dbReference type="ARBA" id="ARBA00008791"/>
    </source>
</evidence>
<dbReference type="PRINTS" id="PR01438">
    <property type="entry name" value="UNVRSLSTRESS"/>
</dbReference>
<dbReference type="Gene3D" id="3.40.50.620">
    <property type="entry name" value="HUPs"/>
    <property type="match status" value="1"/>
</dbReference>
<feature type="domain" description="UspA" evidence="2">
    <location>
        <begin position="6"/>
        <end position="158"/>
    </location>
</feature>
<dbReference type="Pfam" id="PF00582">
    <property type="entry name" value="Usp"/>
    <property type="match status" value="1"/>
</dbReference>
<dbReference type="InterPro" id="IPR006016">
    <property type="entry name" value="UspA"/>
</dbReference>
<sequence>MTNVIQNILYAADLSDDGEPVLAYAIDLANRLGAHLQVLTVIPDQREKSLIDAESYVPQAELDKYHDDRARRVKEHIEAQIAAFYAVRGEQKPARPVTEVAVREGDDVAQLILEQARSNSSDLIVMGSRGEGVLVGLLFGSVAQELTRKARTPLLLVPVRG</sequence>
<dbReference type="SUPFAM" id="SSF52402">
    <property type="entry name" value="Adenine nucleotide alpha hydrolases-like"/>
    <property type="match status" value="1"/>
</dbReference>